<dbReference type="Gene3D" id="3.55.50.30">
    <property type="match status" value="1"/>
</dbReference>
<feature type="region of interest" description="Disordered" evidence="5">
    <location>
        <begin position="242"/>
        <end position="299"/>
    </location>
</feature>
<evidence type="ECO:0000256" key="5">
    <source>
        <dbReference type="SAM" id="MobiDB-lite"/>
    </source>
</evidence>
<dbReference type="AlphaFoldDB" id="A0A4Q0YQE8"/>
<dbReference type="InterPro" id="IPR005644">
    <property type="entry name" value="NolW-like"/>
</dbReference>
<protein>
    <submittedName>
        <fullName evidence="8">Uncharacterized protein</fullName>
    </submittedName>
</protein>
<evidence type="ECO:0000256" key="1">
    <source>
        <dbReference type="ARBA" id="ARBA00004442"/>
    </source>
</evidence>
<feature type="domain" description="Type II/III secretion system secretin-like" evidence="6">
    <location>
        <begin position="415"/>
        <end position="494"/>
    </location>
</feature>
<evidence type="ECO:0000313" key="9">
    <source>
        <dbReference type="Proteomes" id="UP000290287"/>
    </source>
</evidence>
<feature type="domain" description="NolW-like" evidence="7">
    <location>
        <begin position="209"/>
        <end position="348"/>
    </location>
</feature>
<name>A0A4Q0YQE8_9GAMM</name>
<comment type="caution">
    <text evidence="8">The sequence shown here is derived from an EMBL/GenBank/DDBJ whole genome shotgun (WGS) entry which is preliminary data.</text>
</comment>
<dbReference type="PRINTS" id="PR01337">
    <property type="entry name" value="TYPE3OMGPROT"/>
</dbReference>
<dbReference type="GO" id="GO:0009279">
    <property type="term" value="C:cell outer membrane"/>
    <property type="evidence" value="ECO:0007669"/>
    <property type="project" value="UniProtKB-SubCell"/>
</dbReference>
<keyword evidence="2" id="KW-0732">Signal</keyword>
<dbReference type="GO" id="GO:0009306">
    <property type="term" value="P:protein secretion"/>
    <property type="evidence" value="ECO:0007669"/>
    <property type="project" value="InterPro"/>
</dbReference>
<reference evidence="8 9" key="1">
    <citation type="submission" date="2017-10" db="EMBL/GenBank/DDBJ databases">
        <title>Nyctiphanis sp. nov., isolated from the stomach of the euphausiid Nyctiphanes simplex (Hansen, 1911) in the Gulf of California.</title>
        <authorList>
            <person name="Gomez-Gil B."/>
            <person name="Aguilar-Mendez M."/>
            <person name="Lopez-Cortes A."/>
            <person name="Gomez-Gutierrez J."/>
            <person name="Roque A."/>
            <person name="Lang E."/>
            <person name="Gonzalez-Castillo A."/>
        </authorList>
    </citation>
    <scope>NUCLEOTIDE SEQUENCE [LARGE SCALE GENOMIC DNA]</scope>
    <source>
        <strain evidence="8 9">CAIM 600</strain>
    </source>
</reference>
<dbReference type="InterPro" id="IPR038591">
    <property type="entry name" value="NolW-like_sf"/>
</dbReference>
<proteinExistence type="inferred from homology"/>
<dbReference type="EMBL" id="PEIB01000024">
    <property type="protein sequence ID" value="RXJ72254.1"/>
    <property type="molecule type" value="Genomic_DNA"/>
</dbReference>
<evidence type="ECO:0000259" key="7">
    <source>
        <dbReference type="Pfam" id="PF03958"/>
    </source>
</evidence>
<dbReference type="PANTHER" id="PTHR30332:SF5">
    <property type="entry name" value="SPI-1 TYPE 3 SECRETION SYSTEM SECRETIN"/>
    <property type="match status" value="1"/>
</dbReference>
<evidence type="ECO:0000256" key="3">
    <source>
        <dbReference type="RuleBase" id="RU004003"/>
    </source>
</evidence>
<organism evidence="8 9">
    <name type="scientific">Veronia nyctiphanis</name>
    <dbReference type="NCBI Taxonomy" id="1278244"/>
    <lineage>
        <taxon>Bacteria</taxon>
        <taxon>Pseudomonadati</taxon>
        <taxon>Pseudomonadota</taxon>
        <taxon>Gammaproteobacteria</taxon>
        <taxon>Vibrionales</taxon>
        <taxon>Vibrionaceae</taxon>
        <taxon>Veronia</taxon>
    </lineage>
</organism>
<keyword evidence="9" id="KW-1185">Reference proteome</keyword>
<dbReference type="InterPro" id="IPR004846">
    <property type="entry name" value="T2SS/T3SS_dom"/>
</dbReference>
<evidence type="ECO:0000313" key="8">
    <source>
        <dbReference type="EMBL" id="RXJ72254.1"/>
    </source>
</evidence>
<accession>A0A4Q0YQE8</accession>
<feature type="compositionally biased region" description="Low complexity" evidence="5">
    <location>
        <begin position="245"/>
        <end position="256"/>
    </location>
</feature>
<evidence type="ECO:0000256" key="4">
    <source>
        <dbReference type="RuleBase" id="RU004004"/>
    </source>
</evidence>
<dbReference type="InterPro" id="IPR003522">
    <property type="entry name" value="T3SS_OM_pore_YscC"/>
</dbReference>
<dbReference type="Pfam" id="PF00263">
    <property type="entry name" value="Secretin"/>
    <property type="match status" value="1"/>
</dbReference>
<dbReference type="GO" id="GO:0015627">
    <property type="term" value="C:type II protein secretion system complex"/>
    <property type="evidence" value="ECO:0007669"/>
    <property type="project" value="TreeGrafter"/>
</dbReference>
<sequence>MDFVNLLLIKFYTRISGAFLHSCRRVSVTLISLIPIVLFASYASAYTPPEWEKSGYALEVTDRSVKDVLEEFANTFAVTLVIERGLDLNKTINTKVRSQNAAAFLDRLGIQYRFDWFVYGNALYISDSTQRVTERIKVGKRNIDDLREALVSIRLFEDKFGWGVLEQEGAVIVNAPERYISLIERVTEGLNKENEIKAEKEKNKYELMVFRLKHADVGDRSVSYRGQNRTIPGVATIFNNLIGTGSSPKPGSSQQSIDESADSPYRTSNQPSESLQSLAESEGEGGILDRQRRNSTESVANAVADQRAIDLSEMRVQADIRNNALLVYAPKSKRTEFENIITAIDIPAELIEINAIIIDVERSSLLEAGLEWGVTRDDTEFGFNASQFNPFIPANSAASFFIKNADKFFANLRFLETQGDASIVANPSVLTQNNLPAVIDLNQTEFLTASAERAVQVLPVTAGTSLRVTPHLIETKSGDLVQLDVTIEDGTVLGEKMKLRMCHPRPTL</sequence>
<gene>
    <name evidence="8" type="ORF">CS022_17060</name>
</gene>
<evidence type="ECO:0000259" key="6">
    <source>
        <dbReference type="Pfam" id="PF00263"/>
    </source>
</evidence>
<evidence type="ECO:0000256" key="2">
    <source>
        <dbReference type="ARBA" id="ARBA00022729"/>
    </source>
</evidence>
<dbReference type="Pfam" id="PF03958">
    <property type="entry name" value="Secretin_N"/>
    <property type="match status" value="1"/>
</dbReference>
<keyword evidence="4" id="KW-0813">Transport</keyword>
<dbReference type="PANTHER" id="PTHR30332">
    <property type="entry name" value="PROBABLE GENERAL SECRETION PATHWAY PROTEIN D"/>
    <property type="match status" value="1"/>
</dbReference>
<feature type="compositionally biased region" description="Polar residues" evidence="5">
    <location>
        <begin position="265"/>
        <end position="279"/>
    </location>
</feature>
<dbReference type="InterPro" id="IPR050810">
    <property type="entry name" value="Bact_Secretion_Sys_Channel"/>
</dbReference>
<dbReference type="Gene3D" id="3.30.1370.120">
    <property type="match status" value="2"/>
</dbReference>
<dbReference type="Proteomes" id="UP000290287">
    <property type="component" value="Unassembled WGS sequence"/>
</dbReference>
<comment type="similarity">
    <text evidence="3">Belongs to the bacterial secretin family.</text>
</comment>
<comment type="subcellular location">
    <subcellularLocation>
        <location evidence="1 4">Cell outer membrane</location>
    </subcellularLocation>
</comment>